<keyword evidence="1 2" id="KW-0129">CBS domain</keyword>
<reference evidence="4 5" key="1">
    <citation type="submission" date="2019-02" db="EMBL/GenBank/DDBJ databases">
        <title>Pedobacter sp. RP-1-14 sp. nov., isolated from Arctic soil.</title>
        <authorList>
            <person name="Dahal R.H."/>
        </authorList>
    </citation>
    <scope>NUCLEOTIDE SEQUENCE [LARGE SCALE GENOMIC DNA]</scope>
    <source>
        <strain evidence="4 5">RP-1-14</strain>
    </source>
</reference>
<evidence type="ECO:0000256" key="2">
    <source>
        <dbReference type="PROSITE-ProRule" id="PRU00703"/>
    </source>
</evidence>
<dbReference type="InterPro" id="IPR000644">
    <property type="entry name" value="CBS_dom"/>
</dbReference>
<dbReference type="InterPro" id="IPR044725">
    <property type="entry name" value="CBSX3_CBS_dom"/>
</dbReference>
<evidence type="ECO:0000313" key="4">
    <source>
        <dbReference type="EMBL" id="TCD02507.1"/>
    </source>
</evidence>
<dbReference type="CDD" id="cd04623">
    <property type="entry name" value="CBS_pair_bac_euk"/>
    <property type="match status" value="1"/>
</dbReference>
<dbReference type="OrthoDB" id="9802114at2"/>
<dbReference type="PANTHER" id="PTHR43080:SF2">
    <property type="entry name" value="CBS DOMAIN-CONTAINING PROTEIN"/>
    <property type="match status" value="1"/>
</dbReference>
<gene>
    <name evidence="4" type="ORF">EZ437_00525</name>
</gene>
<evidence type="ECO:0000313" key="5">
    <source>
        <dbReference type="Proteomes" id="UP000293347"/>
    </source>
</evidence>
<evidence type="ECO:0000256" key="1">
    <source>
        <dbReference type="ARBA" id="ARBA00023122"/>
    </source>
</evidence>
<dbReference type="AlphaFoldDB" id="A0A4V2MLL9"/>
<feature type="domain" description="CBS" evidence="3">
    <location>
        <begin position="10"/>
        <end position="67"/>
    </location>
</feature>
<sequence>MKKVQQILNTKPAQVISVSQNTSVLEALQLMMEKNISALLIIDDQKLLGIFTERDYARKIILHGKSSADTEVKDVMTADPITVLPDDSIELCMQIMTDKHIRHLPVMQSDVVLGMVSIGDVVKFIIADQKQTISQLESYISS</sequence>
<dbReference type="InterPro" id="IPR046342">
    <property type="entry name" value="CBS_dom_sf"/>
</dbReference>
<accession>A0A4V2MLL9</accession>
<dbReference type="EMBL" id="SJSL01000001">
    <property type="protein sequence ID" value="TCD02507.1"/>
    <property type="molecule type" value="Genomic_DNA"/>
</dbReference>
<organism evidence="4 5">
    <name type="scientific">Pedobacter psychroterrae</name>
    <dbReference type="NCBI Taxonomy" id="2530453"/>
    <lineage>
        <taxon>Bacteria</taxon>
        <taxon>Pseudomonadati</taxon>
        <taxon>Bacteroidota</taxon>
        <taxon>Sphingobacteriia</taxon>
        <taxon>Sphingobacteriales</taxon>
        <taxon>Sphingobacteriaceae</taxon>
        <taxon>Pedobacter</taxon>
    </lineage>
</organism>
<dbReference type="PANTHER" id="PTHR43080">
    <property type="entry name" value="CBS DOMAIN-CONTAINING PROTEIN CBSX3, MITOCHONDRIAL"/>
    <property type="match status" value="1"/>
</dbReference>
<keyword evidence="5" id="KW-1185">Reference proteome</keyword>
<dbReference type="Gene3D" id="3.10.580.10">
    <property type="entry name" value="CBS-domain"/>
    <property type="match status" value="1"/>
</dbReference>
<dbReference type="SUPFAM" id="SSF54631">
    <property type="entry name" value="CBS-domain pair"/>
    <property type="match status" value="1"/>
</dbReference>
<evidence type="ECO:0000259" key="3">
    <source>
        <dbReference type="PROSITE" id="PS51371"/>
    </source>
</evidence>
<dbReference type="Pfam" id="PF00571">
    <property type="entry name" value="CBS"/>
    <property type="match status" value="2"/>
</dbReference>
<feature type="domain" description="CBS" evidence="3">
    <location>
        <begin position="76"/>
        <end position="132"/>
    </location>
</feature>
<proteinExistence type="predicted"/>
<dbReference type="RefSeq" id="WP_131592112.1">
    <property type="nucleotide sequence ID" value="NZ_SJSL01000001.1"/>
</dbReference>
<comment type="caution">
    <text evidence="4">The sequence shown here is derived from an EMBL/GenBank/DDBJ whole genome shotgun (WGS) entry which is preliminary data.</text>
</comment>
<dbReference type="InterPro" id="IPR051257">
    <property type="entry name" value="Diverse_CBS-Domain"/>
</dbReference>
<name>A0A4V2MLL9_9SPHI</name>
<protein>
    <submittedName>
        <fullName evidence="4">CBS domain-containing protein</fullName>
    </submittedName>
</protein>
<dbReference type="Proteomes" id="UP000293347">
    <property type="component" value="Unassembled WGS sequence"/>
</dbReference>
<dbReference type="PROSITE" id="PS51371">
    <property type="entry name" value="CBS"/>
    <property type="match status" value="2"/>
</dbReference>
<dbReference type="SMART" id="SM00116">
    <property type="entry name" value="CBS"/>
    <property type="match status" value="2"/>
</dbReference>